<dbReference type="Pfam" id="PF17189">
    <property type="entry name" value="Glyco_hydro_30C"/>
    <property type="match status" value="1"/>
</dbReference>
<keyword evidence="3 4" id="KW-0378">Hydrolase</keyword>
<feature type="domain" description="Glycosyl hydrolase family 30 beta sandwich" evidence="7">
    <location>
        <begin position="416"/>
        <end position="475"/>
    </location>
</feature>
<dbReference type="AlphaFoldDB" id="A0A1G6RCJ9"/>
<dbReference type="RefSeq" id="WP_090390186.1">
    <property type="nucleotide sequence ID" value="NZ_FMZO01000005.1"/>
</dbReference>
<dbReference type="OrthoDB" id="9806701at2"/>
<feature type="signal peptide" evidence="5">
    <location>
        <begin position="1"/>
        <end position="20"/>
    </location>
</feature>
<sequence>MQQKRTTAGICLIAFLSVYAQCNKAGNPGGREPQPAPGNATVWVTKADSSVLLKKSNTVRFLKGTAGGTVIEVDHTRSFQEIDGFGYTLTGGSAMLINRLDASGRTALLRELFGNGENSIGVSYLRISVGASDLDPAVFSYNDLPAGQTDPEQEKFSIAPDKANLVPVLKEILVINPKIKILASPWSPPAWMKDNGATRGGSLKPEYYASYARYLIKYIRAMKAEGITIDALTPQNEPLHPGNNPSLLMLAAQQRDFIKNQLGPAFKAAGIHTKIVVYDHNLDRPDYPITILDDPGAKQYIDGSAFHLYAGNVSAMSQVHDAHPDRNLYFTEQWTGSKGAFSGDLKWHIKNVIIGTIRNWSRIALEWNLASDPGYNPHTPGGCTQCKGALTLDGNSVNRNVAYYIIAHASKFVPAGSRRIYSSEAAGLSNVAFVTAAGRKVLIVLNEQDNEQPFHINCSGRNAGYTIPANAVVTIVW</sequence>
<comment type="similarity">
    <text evidence="1 4">Belongs to the glycosyl hydrolase 30 family.</text>
</comment>
<evidence type="ECO:0000256" key="5">
    <source>
        <dbReference type="SAM" id="SignalP"/>
    </source>
</evidence>
<dbReference type="PANTHER" id="PTHR11069:SF23">
    <property type="entry name" value="LYSOSOMAL ACID GLUCOSYLCERAMIDASE"/>
    <property type="match status" value="1"/>
</dbReference>
<evidence type="ECO:0000256" key="2">
    <source>
        <dbReference type="ARBA" id="ARBA00022729"/>
    </source>
</evidence>
<dbReference type="GO" id="GO:0006680">
    <property type="term" value="P:glucosylceramide catabolic process"/>
    <property type="evidence" value="ECO:0007669"/>
    <property type="project" value="TreeGrafter"/>
</dbReference>
<evidence type="ECO:0000313" key="9">
    <source>
        <dbReference type="Proteomes" id="UP000198757"/>
    </source>
</evidence>
<dbReference type="InterPro" id="IPR033452">
    <property type="entry name" value="GH30_C"/>
</dbReference>
<evidence type="ECO:0000259" key="7">
    <source>
        <dbReference type="Pfam" id="PF17189"/>
    </source>
</evidence>
<dbReference type="STRING" id="1285928.SAMN04487894_105217"/>
<dbReference type="PANTHER" id="PTHR11069">
    <property type="entry name" value="GLUCOSYLCERAMIDASE"/>
    <property type="match status" value="1"/>
</dbReference>
<dbReference type="InterPro" id="IPR017853">
    <property type="entry name" value="GH"/>
</dbReference>
<dbReference type="Gene3D" id="3.20.20.80">
    <property type="entry name" value="Glycosidases"/>
    <property type="match status" value="1"/>
</dbReference>
<evidence type="ECO:0000259" key="6">
    <source>
        <dbReference type="Pfam" id="PF02055"/>
    </source>
</evidence>
<dbReference type="InterPro" id="IPR001139">
    <property type="entry name" value="Glyco_hydro_30"/>
</dbReference>
<accession>A0A1G6RCJ9</accession>
<keyword evidence="9" id="KW-1185">Reference proteome</keyword>
<evidence type="ECO:0000313" key="8">
    <source>
        <dbReference type="EMBL" id="SDD01757.1"/>
    </source>
</evidence>
<reference evidence="9" key="1">
    <citation type="submission" date="2016-10" db="EMBL/GenBank/DDBJ databases">
        <authorList>
            <person name="Varghese N."/>
            <person name="Submissions S."/>
        </authorList>
    </citation>
    <scope>NUCLEOTIDE SEQUENCE [LARGE SCALE GENOMIC DNA]</scope>
    <source>
        <strain evidence="9">DSM 25811 / CCM 8410 / LMG 26954 / E90</strain>
    </source>
</reference>
<evidence type="ECO:0000256" key="1">
    <source>
        <dbReference type="ARBA" id="ARBA00005382"/>
    </source>
</evidence>
<organism evidence="8 9">
    <name type="scientific">Niabella drilacis (strain DSM 25811 / CCM 8410 / CCUG 62505 / LMG 26954 / E90)</name>
    <dbReference type="NCBI Taxonomy" id="1285928"/>
    <lineage>
        <taxon>Bacteria</taxon>
        <taxon>Pseudomonadati</taxon>
        <taxon>Bacteroidota</taxon>
        <taxon>Chitinophagia</taxon>
        <taxon>Chitinophagales</taxon>
        <taxon>Chitinophagaceae</taxon>
        <taxon>Niabella</taxon>
    </lineage>
</organism>
<dbReference type="GO" id="GO:0016020">
    <property type="term" value="C:membrane"/>
    <property type="evidence" value="ECO:0007669"/>
    <property type="project" value="GOC"/>
</dbReference>
<evidence type="ECO:0000256" key="4">
    <source>
        <dbReference type="RuleBase" id="RU361188"/>
    </source>
</evidence>
<dbReference type="InterPro" id="IPR013780">
    <property type="entry name" value="Glyco_hydro_b"/>
</dbReference>
<protein>
    <submittedName>
        <fullName evidence="8">Glucosylceramidase</fullName>
    </submittedName>
</protein>
<dbReference type="InterPro" id="IPR033453">
    <property type="entry name" value="Glyco_hydro_30_TIM-barrel"/>
</dbReference>
<dbReference type="SUPFAM" id="SSF51445">
    <property type="entry name" value="(Trans)glycosidases"/>
    <property type="match status" value="1"/>
</dbReference>
<dbReference type="EMBL" id="FMZO01000005">
    <property type="protein sequence ID" value="SDD01757.1"/>
    <property type="molecule type" value="Genomic_DNA"/>
</dbReference>
<evidence type="ECO:0000256" key="3">
    <source>
        <dbReference type="ARBA" id="ARBA00022801"/>
    </source>
</evidence>
<keyword evidence="2 5" id="KW-0732">Signal</keyword>
<proteinExistence type="inferred from homology"/>
<dbReference type="GO" id="GO:0004348">
    <property type="term" value="F:glucosylceramidase activity"/>
    <property type="evidence" value="ECO:0007669"/>
    <property type="project" value="InterPro"/>
</dbReference>
<dbReference type="Pfam" id="PF02055">
    <property type="entry name" value="Glyco_hydro_30"/>
    <property type="match status" value="1"/>
</dbReference>
<dbReference type="Gene3D" id="2.60.40.1180">
    <property type="entry name" value="Golgi alpha-mannosidase II"/>
    <property type="match status" value="1"/>
</dbReference>
<dbReference type="Proteomes" id="UP000198757">
    <property type="component" value="Unassembled WGS sequence"/>
</dbReference>
<feature type="domain" description="Glycosyl hydrolase family 30 TIM-barrel" evidence="6">
    <location>
        <begin position="82"/>
        <end position="413"/>
    </location>
</feature>
<feature type="chain" id="PRO_5011637538" evidence="5">
    <location>
        <begin position="21"/>
        <end position="477"/>
    </location>
</feature>
<name>A0A1G6RCJ9_NIADE</name>
<gene>
    <name evidence="8" type="ORF">SAMN04487894_105217</name>
</gene>
<keyword evidence="4" id="KW-0326">Glycosidase</keyword>